<proteinExistence type="predicted"/>
<keyword evidence="2" id="KW-1185">Reference proteome</keyword>
<organism evidence="1 2">
    <name type="scientific">Eumeta variegata</name>
    <name type="common">Bagworm moth</name>
    <name type="synonym">Eumeta japonica</name>
    <dbReference type="NCBI Taxonomy" id="151549"/>
    <lineage>
        <taxon>Eukaryota</taxon>
        <taxon>Metazoa</taxon>
        <taxon>Ecdysozoa</taxon>
        <taxon>Arthropoda</taxon>
        <taxon>Hexapoda</taxon>
        <taxon>Insecta</taxon>
        <taxon>Pterygota</taxon>
        <taxon>Neoptera</taxon>
        <taxon>Endopterygota</taxon>
        <taxon>Lepidoptera</taxon>
        <taxon>Glossata</taxon>
        <taxon>Ditrysia</taxon>
        <taxon>Tineoidea</taxon>
        <taxon>Psychidae</taxon>
        <taxon>Oiketicinae</taxon>
        <taxon>Eumeta</taxon>
    </lineage>
</organism>
<evidence type="ECO:0000313" key="1">
    <source>
        <dbReference type="EMBL" id="GBP78346.1"/>
    </source>
</evidence>
<comment type="caution">
    <text evidence="1">The sequence shown here is derived from an EMBL/GenBank/DDBJ whole genome shotgun (WGS) entry which is preliminary data.</text>
</comment>
<evidence type="ECO:0000313" key="2">
    <source>
        <dbReference type="Proteomes" id="UP000299102"/>
    </source>
</evidence>
<name>A0A4C1YQ05_EUMVA</name>
<reference evidence="1 2" key="1">
    <citation type="journal article" date="2019" name="Commun. Biol.">
        <title>The bagworm genome reveals a unique fibroin gene that provides high tensile strength.</title>
        <authorList>
            <person name="Kono N."/>
            <person name="Nakamura H."/>
            <person name="Ohtoshi R."/>
            <person name="Tomita M."/>
            <person name="Numata K."/>
            <person name="Arakawa K."/>
        </authorList>
    </citation>
    <scope>NUCLEOTIDE SEQUENCE [LARGE SCALE GENOMIC DNA]</scope>
</reference>
<protein>
    <submittedName>
        <fullName evidence="1">Uncharacterized protein</fullName>
    </submittedName>
</protein>
<dbReference type="EMBL" id="BGZK01001366">
    <property type="protein sequence ID" value="GBP78346.1"/>
    <property type="molecule type" value="Genomic_DNA"/>
</dbReference>
<dbReference type="AlphaFoldDB" id="A0A4C1YQ05"/>
<gene>
    <name evidence="1" type="ORF">EVAR_9354_1</name>
</gene>
<sequence length="99" mass="11116">MSVFVSSFRVEIKTARPMWSPLLALSRLNQQPRLVLAVFEKKRSVAAINRKERCERRLRLKDALIERTGHGADSGAGLALIPIGWDTVFPLMSTLIPES</sequence>
<dbReference type="Proteomes" id="UP000299102">
    <property type="component" value="Unassembled WGS sequence"/>
</dbReference>
<accession>A0A4C1YQ05</accession>